<keyword evidence="3" id="KW-0863">Zinc-finger</keyword>
<dbReference type="AlphaFoldDB" id="A0A8S2MVD5"/>
<dbReference type="PANTHER" id="PTHR23143:SF30">
    <property type="entry name" value="SPERMATID ASSOCIATED LIKE"/>
    <property type="match status" value="1"/>
</dbReference>
<dbReference type="InterPro" id="IPR007588">
    <property type="entry name" value="Znf_FLYWCH"/>
</dbReference>
<feature type="compositionally biased region" description="Low complexity" evidence="5">
    <location>
        <begin position="153"/>
        <end position="164"/>
    </location>
</feature>
<reference evidence="8" key="1">
    <citation type="submission" date="2021-02" db="EMBL/GenBank/DDBJ databases">
        <authorList>
            <person name="Nowell W R."/>
        </authorList>
    </citation>
    <scope>NUCLEOTIDE SEQUENCE</scope>
</reference>
<evidence type="ECO:0000256" key="1">
    <source>
        <dbReference type="ARBA" id="ARBA00008368"/>
    </source>
</evidence>
<evidence type="ECO:0000256" key="3">
    <source>
        <dbReference type="ARBA" id="ARBA00022771"/>
    </source>
</evidence>
<accession>A0A8S2MVD5</accession>
<evidence type="ECO:0000256" key="4">
    <source>
        <dbReference type="ARBA" id="ARBA00022833"/>
    </source>
</evidence>
<keyword evidence="6" id="KW-1133">Transmembrane helix</keyword>
<evidence type="ECO:0000256" key="2">
    <source>
        <dbReference type="ARBA" id="ARBA00022723"/>
    </source>
</evidence>
<dbReference type="GO" id="GO:0008270">
    <property type="term" value="F:zinc ion binding"/>
    <property type="evidence" value="ECO:0007669"/>
    <property type="project" value="UniProtKB-KW"/>
</dbReference>
<feature type="domain" description="FLYWCH-type" evidence="7">
    <location>
        <begin position="5"/>
        <end position="42"/>
    </location>
</feature>
<feature type="compositionally biased region" description="Polar residues" evidence="5">
    <location>
        <begin position="165"/>
        <end position="176"/>
    </location>
</feature>
<dbReference type="Pfam" id="PF04500">
    <property type="entry name" value="FLYWCH"/>
    <property type="match status" value="1"/>
</dbReference>
<evidence type="ECO:0000313" key="9">
    <source>
        <dbReference type="Proteomes" id="UP000681967"/>
    </source>
</evidence>
<gene>
    <name evidence="8" type="ORF">BYL167_LOCUS12305</name>
</gene>
<dbReference type="PANTHER" id="PTHR23143">
    <property type="entry name" value="TRICHOHYALIN-RELATED"/>
    <property type="match status" value="1"/>
</dbReference>
<proteinExistence type="inferred from homology"/>
<evidence type="ECO:0000259" key="7">
    <source>
        <dbReference type="Pfam" id="PF04500"/>
    </source>
</evidence>
<protein>
    <recommendedName>
        <fullName evidence="7">FLYWCH-type domain-containing protein</fullName>
    </recommendedName>
</protein>
<keyword evidence="4" id="KW-0862">Zinc</keyword>
<keyword evidence="6" id="KW-0472">Membrane</keyword>
<organism evidence="8 9">
    <name type="scientific">Rotaria magnacalcarata</name>
    <dbReference type="NCBI Taxonomy" id="392030"/>
    <lineage>
        <taxon>Eukaryota</taxon>
        <taxon>Metazoa</taxon>
        <taxon>Spiralia</taxon>
        <taxon>Gnathifera</taxon>
        <taxon>Rotifera</taxon>
        <taxon>Eurotatoria</taxon>
        <taxon>Bdelloidea</taxon>
        <taxon>Philodinida</taxon>
        <taxon>Philodinidae</taxon>
        <taxon>Rotaria</taxon>
    </lineage>
</organism>
<evidence type="ECO:0000256" key="5">
    <source>
        <dbReference type="SAM" id="MobiDB-lite"/>
    </source>
</evidence>
<evidence type="ECO:0000256" key="6">
    <source>
        <dbReference type="SAM" id="Phobius"/>
    </source>
</evidence>
<comment type="caution">
    <text evidence="8">The sequence shown here is derived from an EMBL/GenBank/DDBJ whole genome shotgun (WGS) entry which is preliminary data.</text>
</comment>
<evidence type="ECO:0000313" key="8">
    <source>
        <dbReference type="EMBL" id="CAF3975216.1"/>
    </source>
</evidence>
<feature type="transmembrane region" description="Helical" evidence="6">
    <location>
        <begin position="249"/>
        <end position="270"/>
    </location>
</feature>
<dbReference type="Proteomes" id="UP000681967">
    <property type="component" value="Unassembled WGS sequence"/>
</dbReference>
<dbReference type="InterPro" id="IPR026737">
    <property type="entry name" value="GOLGA6L"/>
</dbReference>
<dbReference type="Gene3D" id="2.20.25.240">
    <property type="match status" value="1"/>
</dbReference>
<keyword evidence="6" id="KW-0812">Transmembrane</keyword>
<keyword evidence="2" id="KW-0479">Metal-binding</keyword>
<dbReference type="EMBL" id="CAJOBH010004026">
    <property type="protein sequence ID" value="CAF3975216.1"/>
    <property type="molecule type" value="Genomic_DNA"/>
</dbReference>
<name>A0A8S2MVD5_9BILA</name>
<feature type="region of interest" description="Disordered" evidence="5">
    <location>
        <begin position="153"/>
        <end position="176"/>
    </location>
</feature>
<sequence length="272" mass="31564">MSAIFTESTRGKRQLCYLGYRFSLKRKNQNGSEYWICVKCQTTATSYLHLSVFVREDHTHLPDETDKEVPNSERKTSTIDEIIGKLKDLLDCHSQDAQTKTAEEVQKHSLTKNNLIEAQEKLSVLQHTIEFQCEQMNVQQQTITKLGDQIGSQQQTIGEQGEQIRSQQQTIGEQGEQMRSQQQTIVEQGEQIRSQQQTIAEQGEQIRSQQQTIGEQEKRLNLQNDKLEYICQKLTDFEKTKKFTDYANYWKALVVVVISVVMMTVIHRYLKL</sequence>
<comment type="similarity">
    <text evidence="1">Belongs to the GOLGA6 family.</text>
</comment>